<keyword evidence="3 5" id="KW-0378">Hydrolase</keyword>
<dbReference type="Gene3D" id="3.50.30.30">
    <property type="match status" value="1"/>
</dbReference>
<dbReference type="InterPro" id="IPR000209">
    <property type="entry name" value="Peptidase_S8/S53_dom"/>
</dbReference>
<keyword evidence="4 5" id="KW-0720">Serine protease</keyword>
<dbReference type="InterPro" id="IPR023828">
    <property type="entry name" value="Peptidase_S8_Ser-AS"/>
</dbReference>
<dbReference type="PANTHER" id="PTHR43399:SF4">
    <property type="entry name" value="CELL WALL-ASSOCIATED PROTEASE"/>
    <property type="match status" value="1"/>
</dbReference>
<keyword evidence="7" id="KW-0732">Signal</keyword>
<dbReference type="EMBL" id="JBEXRX010000075">
    <property type="protein sequence ID" value="MEU0154611.1"/>
    <property type="molecule type" value="Genomic_DNA"/>
</dbReference>
<keyword evidence="2 5" id="KW-0645">Protease</keyword>
<dbReference type="InterPro" id="IPR017296">
    <property type="entry name" value="Peptidase_S8A_SAM-P45"/>
</dbReference>
<comment type="similarity">
    <text evidence="1 5 6">Belongs to the peptidase S8 family.</text>
</comment>
<dbReference type="PANTHER" id="PTHR43399">
    <property type="entry name" value="SUBTILISIN-RELATED"/>
    <property type="match status" value="1"/>
</dbReference>
<evidence type="ECO:0000256" key="7">
    <source>
        <dbReference type="SAM" id="SignalP"/>
    </source>
</evidence>
<dbReference type="InterPro" id="IPR015500">
    <property type="entry name" value="Peptidase_S8_subtilisin-rel"/>
</dbReference>
<evidence type="ECO:0000256" key="5">
    <source>
        <dbReference type="PROSITE-ProRule" id="PRU01240"/>
    </source>
</evidence>
<evidence type="ECO:0000256" key="6">
    <source>
        <dbReference type="RuleBase" id="RU003355"/>
    </source>
</evidence>
<dbReference type="PROSITE" id="PS00136">
    <property type="entry name" value="SUBTILASE_ASP"/>
    <property type="match status" value="1"/>
</dbReference>
<evidence type="ECO:0000313" key="9">
    <source>
        <dbReference type="EMBL" id="MEU0154611.1"/>
    </source>
</evidence>
<sequence length="1243" mass="130110">MHRSPRWLAAGAVGALVVGLAVPASADPPARPTGPSRATPAPDAAPVARITLITGDQVDLAPAAPGRVAATVRPGPGRERVTFHTLEVDGGLRVLPSDVVPYLSAGLLDPDLFDVEELAAEGYGDAAQDALPLIVRYQQPAAGRVRPLAGTTAARPLESINGAALRVGKADLGGLWTTLRGAPAARTAGATPRLGAGIARTWLDGRVHPAHEHSVPQIGAPAAWAAGRDGIGVRVAVLDTGIDATHPDLAGRIAEAQDFTGGGSTRDGHGHGTHVAATIAGSGAASEGLRKGVAPGARLLIGKVLDDGGSGYDSGIIAGMEWAAHSGAKVVSMSLGGPPTDGTDPMSQSVNDLTAETGALFVIAAGNEGAAGTVGTPGAASAALTVGAVDRDDNLADFSSRGPRVGDNGLKPEITAPGVGIVAARASGTTMGTPVDDAYTRASGTSMATPHVAGAAAILAQDHPDWDAGKLKDALVSTTRANPALTVFEQGGGRVDVARALSQRVYGTATADFGRVNTGGAVAERTVTYSNGTSSPRTLRLALELRNLDSGAAEPDGVSLDGTEVTVPAGGSVAVPLRADPAKLERGVHGGWLVATGADGIAVRTAVGLTLSGPIHTVTLRALDMAGQPGLASVFTLFGEHRESDHLGWIPGDVQVQVEEGPYLLEGLIEHGAPLDEQITLVTDPELMVDRDLTVVLDPRKGTPVRIETPKPSEQRAAISFYEHRVFGNGRQVDHGVMNFSTTQQVNVTPTRPVSRGEFEFASRWQLVAPMVDAQVSDVSGPLDINLLGQSPAPAGRRKLPLVWAGDGTPAELARAGARGAAALVAGSYDRAEEDQVADATAAGAAMVLVVRPADRSAWTVWRPDGDRLPIPSLVVAYDDGQPMIAAAKRGRATLDVTLTVDSPYLYDVWQVSKGRVPERIVHRVTADNTAEVTTRYADTGGSDWASEQRFGWRPWQEYSWNDDQRMVRTGTTRQEFVSAGDAWWQQRVLHRLTWSWGPLLGGLTQQPRRYAADDRVTETWHAPVVRPAVPASGGAPVPTRTGDSLDLRVVEFVDADGHYSPAGFSEERDTVERRLSRDGQQIADLSGGWAPVPTTSGAARYRLDLTTQRSSDEWRWSTRTETAWEFTSARPAGDAARPLPLLQVDYRVPADLRGEVAGGRPHQLELTLRQPAGLPAPTGEAVRVEVSFDGGRSWRTVAVHGSGTRFTAVVPAGHGTVSLRTHARDRAGNTVEQTVVDAYGLR</sequence>
<feature type="active site" description="Charge relay system" evidence="5">
    <location>
        <position position="239"/>
    </location>
</feature>
<evidence type="ECO:0000313" key="10">
    <source>
        <dbReference type="Proteomes" id="UP001550348"/>
    </source>
</evidence>
<accession>A0ABV2VP83</accession>
<protein>
    <submittedName>
        <fullName evidence="9">S8 family serine peptidase</fullName>
    </submittedName>
</protein>
<dbReference type="InterPro" id="IPR051048">
    <property type="entry name" value="Peptidase_S8/S53_subtilisin"/>
</dbReference>
<dbReference type="SUPFAM" id="SSF52743">
    <property type="entry name" value="Subtilisin-like"/>
    <property type="match status" value="1"/>
</dbReference>
<gene>
    <name evidence="9" type="ORF">ABZ071_22345</name>
</gene>
<dbReference type="PRINTS" id="PR00723">
    <property type="entry name" value="SUBTILISIN"/>
</dbReference>
<feature type="domain" description="Peptidase S8/S53" evidence="8">
    <location>
        <begin position="230"/>
        <end position="491"/>
    </location>
</feature>
<evidence type="ECO:0000259" key="8">
    <source>
        <dbReference type="Pfam" id="PF00082"/>
    </source>
</evidence>
<feature type="chain" id="PRO_5045414685" evidence="7">
    <location>
        <begin position="27"/>
        <end position="1243"/>
    </location>
</feature>
<evidence type="ECO:0000256" key="3">
    <source>
        <dbReference type="ARBA" id="ARBA00022801"/>
    </source>
</evidence>
<proteinExistence type="inferred from homology"/>
<dbReference type="PIRSF" id="PIRSF037852">
    <property type="entry name" value="Subtilisin_rel_SAV5721"/>
    <property type="match status" value="1"/>
</dbReference>
<reference evidence="9 10" key="1">
    <citation type="submission" date="2024-06" db="EMBL/GenBank/DDBJ databases">
        <title>The Natural Products Discovery Center: Release of the First 8490 Sequenced Strains for Exploring Actinobacteria Biosynthetic Diversity.</title>
        <authorList>
            <person name="Kalkreuter E."/>
            <person name="Kautsar S.A."/>
            <person name="Yang D."/>
            <person name="Bader C.D."/>
            <person name="Teijaro C.N."/>
            <person name="Fluegel L."/>
            <person name="Davis C.M."/>
            <person name="Simpson J.R."/>
            <person name="Lauterbach L."/>
            <person name="Steele A.D."/>
            <person name="Gui C."/>
            <person name="Meng S."/>
            <person name="Li G."/>
            <person name="Viehrig K."/>
            <person name="Ye F."/>
            <person name="Su P."/>
            <person name="Kiefer A.F."/>
            <person name="Nichols A."/>
            <person name="Cepeda A.J."/>
            <person name="Yan W."/>
            <person name="Fan B."/>
            <person name="Jiang Y."/>
            <person name="Adhikari A."/>
            <person name="Zheng C.-J."/>
            <person name="Schuster L."/>
            <person name="Cowan T.M."/>
            <person name="Smanski M.J."/>
            <person name="Chevrette M.G."/>
            <person name="De Carvalho L.P.S."/>
            <person name="Shen B."/>
        </authorList>
    </citation>
    <scope>NUCLEOTIDE SEQUENCE [LARGE SCALE GENOMIC DNA]</scope>
    <source>
        <strain evidence="9 10">NPDC006286</strain>
    </source>
</reference>
<dbReference type="Proteomes" id="UP001550348">
    <property type="component" value="Unassembled WGS sequence"/>
</dbReference>
<keyword evidence="10" id="KW-1185">Reference proteome</keyword>
<evidence type="ECO:0000256" key="2">
    <source>
        <dbReference type="ARBA" id="ARBA00022670"/>
    </source>
</evidence>
<feature type="active site" description="Charge relay system" evidence="5">
    <location>
        <position position="271"/>
    </location>
</feature>
<dbReference type="PROSITE" id="PS00138">
    <property type="entry name" value="SUBTILASE_SER"/>
    <property type="match status" value="1"/>
</dbReference>
<dbReference type="RefSeq" id="WP_355666291.1">
    <property type="nucleotide sequence ID" value="NZ_JBEXRX010000075.1"/>
</dbReference>
<dbReference type="Gene3D" id="3.40.50.200">
    <property type="entry name" value="Peptidase S8/S53 domain"/>
    <property type="match status" value="1"/>
</dbReference>
<organism evidence="9 10">
    <name type="scientific">Micromonospora fulviviridis</name>
    <dbReference type="NCBI Taxonomy" id="47860"/>
    <lineage>
        <taxon>Bacteria</taxon>
        <taxon>Bacillati</taxon>
        <taxon>Actinomycetota</taxon>
        <taxon>Actinomycetes</taxon>
        <taxon>Micromonosporales</taxon>
        <taxon>Micromonosporaceae</taxon>
        <taxon>Micromonospora</taxon>
    </lineage>
</organism>
<dbReference type="Gene3D" id="2.60.40.650">
    <property type="match status" value="1"/>
</dbReference>
<dbReference type="PROSITE" id="PS51892">
    <property type="entry name" value="SUBTILASE"/>
    <property type="match status" value="1"/>
</dbReference>
<evidence type="ECO:0000256" key="4">
    <source>
        <dbReference type="ARBA" id="ARBA00022825"/>
    </source>
</evidence>
<feature type="active site" description="Charge relay system" evidence="5">
    <location>
        <position position="446"/>
    </location>
</feature>
<name>A0ABV2VP83_9ACTN</name>
<comment type="caution">
    <text evidence="9">The sequence shown here is derived from an EMBL/GenBank/DDBJ whole genome shotgun (WGS) entry which is preliminary data.</text>
</comment>
<dbReference type="Pfam" id="PF00082">
    <property type="entry name" value="Peptidase_S8"/>
    <property type="match status" value="1"/>
</dbReference>
<dbReference type="InterPro" id="IPR023827">
    <property type="entry name" value="Peptidase_S8_Asp-AS"/>
</dbReference>
<dbReference type="InterPro" id="IPR036852">
    <property type="entry name" value="Peptidase_S8/S53_dom_sf"/>
</dbReference>
<feature type="signal peptide" evidence="7">
    <location>
        <begin position="1"/>
        <end position="26"/>
    </location>
</feature>
<evidence type="ECO:0000256" key="1">
    <source>
        <dbReference type="ARBA" id="ARBA00011073"/>
    </source>
</evidence>